<feature type="binding site" evidence="12">
    <location>
        <position position="76"/>
    </location>
    <ligand>
        <name>Zn(2+)</name>
        <dbReference type="ChEBI" id="CHEBI:29105"/>
    </ligand>
</feature>
<feature type="binding site" evidence="12">
    <location>
        <position position="237"/>
    </location>
    <ligand>
        <name>Zn(2+)</name>
        <dbReference type="ChEBI" id="CHEBI:29105"/>
    </ligand>
</feature>
<dbReference type="PANTHER" id="PTHR33694:SF1">
    <property type="entry name" value="UDP-3-O-ACYL-N-ACETYLGLUCOSAMINE DEACETYLASE 1, MITOCHONDRIAL-RELATED"/>
    <property type="match status" value="1"/>
</dbReference>
<feature type="active site" description="Proton donor" evidence="12">
    <location>
        <position position="260"/>
    </location>
</feature>
<evidence type="ECO:0000256" key="2">
    <source>
        <dbReference type="ARBA" id="ARBA00002923"/>
    </source>
</evidence>
<proteinExistence type="inferred from homology"/>
<gene>
    <name evidence="12 13" type="primary">lpxC</name>
    <name evidence="13" type="ORF">COX18_09860</name>
</gene>
<protein>
    <recommendedName>
        <fullName evidence="4 12">UDP-3-O-acyl-N-acetylglucosamine deacetylase</fullName>
        <shortName evidence="12">UDP-3-O-acyl-GlcNAc deacetylase</shortName>
        <ecNumber evidence="4 12">3.5.1.108</ecNumber>
    </recommendedName>
    <alternativeName>
        <fullName evidence="12">UDP-3-O-[R-3-hydroxymyristoyl]-N-acetylglucosamine deacetylase</fullName>
    </alternativeName>
</protein>
<evidence type="ECO:0000313" key="13">
    <source>
        <dbReference type="EMBL" id="PIP39515.1"/>
    </source>
</evidence>
<accession>A0A2H0A232</accession>
<dbReference type="InterPro" id="IPR020568">
    <property type="entry name" value="Ribosomal_Su5_D2-typ_SF"/>
</dbReference>
<evidence type="ECO:0000256" key="1">
    <source>
        <dbReference type="ARBA" id="ARBA00001947"/>
    </source>
</evidence>
<feature type="binding site" evidence="12">
    <location>
        <position position="233"/>
    </location>
    <ligand>
        <name>Zn(2+)</name>
        <dbReference type="ChEBI" id="CHEBI:29105"/>
    </ligand>
</feature>
<comment type="function">
    <text evidence="2 12">Catalyzes the hydrolysis of UDP-3-O-myristoyl-N-acetylglucosamine to form UDP-3-O-myristoylglucosamine and acetate, the committed step in lipid A biosynthesis.</text>
</comment>
<evidence type="ECO:0000256" key="9">
    <source>
        <dbReference type="ARBA" id="ARBA00022833"/>
    </source>
</evidence>
<evidence type="ECO:0000256" key="7">
    <source>
        <dbReference type="ARBA" id="ARBA00022723"/>
    </source>
</evidence>
<dbReference type="GO" id="GO:0103117">
    <property type="term" value="F:UDP-3-O-acyl-N-acetylglucosamine deacetylase activity"/>
    <property type="evidence" value="ECO:0007669"/>
    <property type="project" value="UniProtKB-UniRule"/>
</dbReference>
<evidence type="ECO:0000256" key="6">
    <source>
        <dbReference type="ARBA" id="ARBA00022556"/>
    </source>
</evidence>
<dbReference type="EC" id="3.5.1.108" evidence="4 12"/>
<dbReference type="InterPro" id="IPR015870">
    <property type="entry name" value="UDP-acyl_N-AcGlcN_deAcase_N"/>
</dbReference>
<name>A0A2H0A232_9BACT</name>
<dbReference type="HAMAP" id="MF_00388">
    <property type="entry name" value="LpxC"/>
    <property type="match status" value="1"/>
</dbReference>
<evidence type="ECO:0000256" key="12">
    <source>
        <dbReference type="HAMAP-Rule" id="MF_00388"/>
    </source>
</evidence>
<dbReference type="InterPro" id="IPR011334">
    <property type="entry name" value="UDP-acyl_GlcNac_deAcase_C"/>
</dbReference>
<dbReference type="GO" id="GO:0016020">
    <property type="term" value="C:membrane"/>
    <property type="evidence" value="ECO:0007669"/>
    <property type="project" value="GOC"/>
</dbReference>
<dbReference type="Gene3D" id="3.30.1700.10">
    <property type="entry name" value="lpxc deacetylase, domain 2"/>
    <property type="match status" value="1"/>
</dbReference>
<keyword evidence="6 12" id="KW-0441">Lipid A biosynthesis</keyword>
<evidence type="ECO:0000313" key="14">
    <source>
        <dbReference type="Proteomes" id="UP000231067"/>
    </source>
</evidence>
<dbReference type="AlphaFoldDB" id="A0A2H0A232"/>
<reference evidence="13 14" key="1">
    <citation type="submission" date="2017-09" db="EMBL/GenBank/DDBJ databases">
        <title>Depth-based differentiation of microbial function through sediment-hosted aquifers and enrichment of novel symbionts in the deep terrestrial subsurface.</title>
        <authorList>
            <person name="Probst A.J."/>
            <person name="Ladd B."/>
            <person name="Jarett J.K."/>
            <person name="Geller-Mcgrath D.E."/>
            <person name="Sieber C.M."/>
            <person name="Emerson J.B."/>
            <person name="Anantharaman K."/>
            <person name="Thomas B.C."/>
            <person name="Malmstrom R."/>
            <person name="Stieglmeier M."/>
            <person name="Klingl A."/>
            <person name="Woyke T."/>
            <person name="Ryan C.M."/>
            <person name="Banfield J.F."/>
        </authorList>
    </citation>
    <scope>NUCLEOTIDE SEQUENCE [LARGE SCALE GENOMIC DNA]</scope>
    <source>
        <strain evidence="13">CG23_combo_of_CG06-09_8_20_14_all_40_23</strain>
    </source>
</reference>
<keyword evidence="8 12" id="KW-0378">Hydrolase</keyword>
<dbReference type="SUPFAM" id="SSF54211">
    <property type="entry name" value="Ribosomal protein S5 domain 2-like"/>
    <property type="match status" value="2"/>
</dbReference>
<comment type="catalytic activity">
    <reaction evidence="11 12">
        <text>a UDP-3-O-[(3R)-3-hydroxyacyl]-N-acetyl-alpha-D-glucosamine + H2O = a UDP-3-O-[(3R)-3-hydroxyacyl]-alpha-D-glucosamine + acetate</text>
        <dbReference type="Rhea" id="RHEA:67816"/>
        <dbReference type="ChEBI" id="CHEBI:15377"/>
        <dbReference type="ChEBI" id="CHEBI:30089"/>
        <dbReference type="ChEBI" id="CHEBI:137740"/>
        <dbReference type="ChEBI" id="CHEBI:173225"/>
        <dbReference type="EC" id="3.5.1.108"/>
    </reaction>
</comment>
<keyword evidence="10 12" id="KW-0443">Lipid metabolism</keyword>
<dbReference type="Gene3D" id="3.30.230.20">
    <property type="entry name" value="lpxc deacetylase, domain 1"/>
    <property type="match status" value="1"/>
</dbReference>
<evidence type="ECO:0000256" key="4">
    <source>
        <dbReference type="ARBA" id="ARBA00012745"/>
    </source>
</evidence>
<evidence type="ECO:0000256" key="10">
    <source>
        <dbReference type="ARBA" id="ARBA00023098"/>
    </source>
</evidence>
<comment type="similarity">
    <text evidence="12">Belongs to the LpxC family.</text>
</comment>
<evidence type="ECO:0000256" key="5">
    <source>
        <dbReference type="ARBA" id="ARBA00022516"/>
    </source>
</evidence>
<keyword evidence="9 12" id="KW-0862">Zinc</keyword>
<sequence>MQKTIKKSITYSGIGLHTGHKAHLCLRPGLSDTGIIFFRTDMPDSICVPARINFIDNTHRGVSLRHDLTEIKTVEHILAAINGLGIDNLIIEVSAPEIPVGDGSSQVFVELLKEAEIICQDEYESKTSIKILSPIWVSTENSHIVVLPSEDYKISFTLCLEDSFVGSQFASFSISPEIFEQEIASARTFGFLKEVEQLKKQGLAMGGSLFNTVVIGEDNFLNSLRFKDELVRHKILDMIGDLSLIGRPIQGHVIAVKSGHELNLNLARKILGGGIPCSNRT</sequence>
<dbReference type="Pfam" id="PF03331">
    <property type="entry name" value="LpxC"/>
    <property type="match status" value="1"/>
</dbReference>
<organism evidence="13 14">
    <name type="scientific">Candidatus Desantisbacteria bacterium CG23_combo_of_CG06-09_8_20_14_all_40_23</name>
    <dbReference type="NCBI Taxonomy" id="1974550"/>
    <lineage>
        <taxon>Bacteria</taxon>
        <taxon>Candidatus Desantisiibacteriota</taxon>
    </lineage>
</organism>
<dbReference type="GO" id="GO:0009245">
    <property type="term" value="P:lipid A biosynthetic process"/>
    <property type="evidence" value="ECO:0007669"/>
    <property type="project" value="UniProtKB-UniRule"/>
</dbReference>
<dbReference type="PANTHER" id="PTHR33694">
    <property type="entry name" value="UDP-3-O-ACYL-N-ACETYLGLUCOSAMINE DEACETYLASE 1, MITOCHONDRIAL-RELATED"/>
    <property type="match status" value="1"/>
</dbReference>
<comment type="cofactor">
    <cofactor evidence="1 12">
        <name>Zn(2+)</name>
        <dbReference type="ChEBI" id="CHEBI:29105"/>
    </cofactor>
</comment>
<evidence type="ECO:0000256" key="11">
    <source>
        <dbReference type="ARBA" id="ARBA00024535"/>
    </source>
</evidence>
<dbReference type="Proteomes" id="UP000231067">
    <property type="component" value="Unassembled WGS sequence"/>
</dbReference>
<dbReference type="UniPathway" id="UPA00359">
    <property type="reaction ID" value="UER00478"/>
</dbReference>
<comment type="pathway">
    <text evidence="3 12">Glycolipid biosynthesis; lipid IV(A) biosynthesis; lipid IV(A) from (3R)-3-hydroxytetradecanoyl-[acyl-carrier-protein] and UDP-N-acetyl-alpha-D-glucosamine: step 2/6.</text>
</comment>
<dbReference type="NCBIfam" id="TIGR00325">
    <property type="entry name" value="lpxC"/>
    <property type="match status" value="1"/>
</dbReference>
<keyword evidence="5 12" id="KW-0444">Lipid biosynthesis</keyword>
<evidence type="ECO:0000256" key="3">
    <source>
        <dbReference type="ARBA" id="ARBA00005002"/>
    </source>
</evidence>
<comment type="caution">
    <text evidence="13">The sequence shown here is derived from an EMBL/GenBank/DDBJ whole genome shotgun (WGS) entry which is preliminary data.</text>
</comment>
<dbReference type="EMBL" id="PCSH01000166">
    <property type="protein sequence ID" value="PIP39515.1"/>
    <property type="molecule type" value="Genomic_DNA"/>
</dbReference>
<dbReference type="GO" id="GO:0046872">
    <property type="term" value="F:metal ion binding"/>
    <property type="evidence" value="ECO:0007669"/>
    <property type="project" value="UniProtKB-KW"/>
</dbReference>
<dbReference type="InterPro" id="IPR004463">
    <property type="entry name" value="UDP-acyl_GlcNac_deAcase"/>
</dbReference>
<evidence type="ECO:0000256" key="8">
    <source>
        <dbReference type="ARBA" id="ARBA00022801"/>
    </source>
</evidence>
<keyword evidence="7 12" id="KW-0479">Metal-binding</keyword>